<dbReference type="AlphaFoldDB" id="A0A837DDZ7"/>
<feature type="region of interest" description="Disordered" evidence="1">
    <location>
        <begin position="453"/>
        <end position="472"/>
    </location>
</feature>
<dbReference type="Gene3D" id="1.20.1260.20">
    <property type="entry name" value="PPE superfamily"/>
    <property type="match status" value="1"/>
</dbReference>
<comment type="caution">
    <text evidence="2">The sequence shown here is derived from an EMBL/GenBank/DDBJ whole genome shotgun (WGS) entry which is preliminary data.</text>
</comment>
<reference evidence="2 3" key="1">
    <citation type="submission" date="2014-10" db="EMBL/GenBank/DDBJ databases">
        <title>Genome sequence of Micropolyspora internatus JCM3315.</title>
        <authorList>
            <person name="Shin S.-K."/>
            <person name="Yi H."/>
        </authorList>
    </citation>
    <scope>NUCLEOTIDE SEQUENCE [LARGE SCALE GENOMIC DNA]</scope>
    <source>
        <strain evidence="2 3">JCM 3315</strain>
    </source>
</reference>
<evidence type="ECO:0000256" key="1">
    <source>
        <dbReference type="SAM" id="MobiDB-lite"/>
    </source>
</evidence>
<gene>
    <name evidence="2" type="ORF">MINT15_04240</name>
</gene>
<feature type="region of interest" description="Disordered" evidence="1">
    <location>
        <begin position="416"/>
        <end position="438"/>
    </location>
</feature>
<feature type="region of interest" description="Disordered" evidence="1">
    <location>
        <begin position="184"/>
        <end position="347"/>
    </location>
</feature>
<feature type="compositionally biased region" description="Polar residues" evidence="1">
    <location>
        <begin position="252"/>
        <end position="270"/>
    </location>
</feature>
<evidence type="ECO:0008006" key="4">
    <source>
        <dbReference type="Google" id="ProtNLM"/>
    </source>
</evidence>
<organism evidence="2 3">
    <name type="scientific">Saccharomonospora viridis</name>
    <dbReference type="NCBI Taxonomy" id="1852"/>
    <lineage>
        <taxon>Bacteria</taxon>
        <taxon>Bacillati</taxon>
        <taxon>Actinomycetota</taxon>
        <taxon>Actinomycetes</taxon>
        <taxon>Pseudonocardiales</taxon>
        <taxon>Pseudonocardiaceae</taxon>
        <taxon>Saccharomonospora</taxon>
    </lineage>
</organism>
<feature type="compositionally biased region" description="Gly residues" evidence="1">
    <location>
        <begin position="419"/>
        <end position="430"/>
    </location>
</feature>
<dbReference type="InterPro" id="IPR038332">
    <property type="entry name" value="PPE_sf"/>
</dbReference>
<protein>
    <recommendedName>
        <fullName evidence="4">PPE family protein</fullName>
    </recommendedName>
</protein>
<dbReference type="EMBL" id="JRZE01000001">
    <property type="protein sequence ID" value="KHF46123.1"/>
    <property type="molecule type" value="Genomic_DNA"/>
</dbReference>
<evidence type="ECO:0000313" key="3">
    <source>
        <dbReference type="Proteomes" id="UP000030848"/>
    </source>
</evidence>
<proteinExistence type="predicted"/>
<accession>A0A837DDZ7</accession>
<dbReference type="Proteomes" id="UP000030848">
    <property type="component" value="Unassembled WGS sequence"/>
</dbReference>
<evidence type="ECO:0000313" key="2">
    <source>
        <dbReference type="EMBL" id="KHF46123.1"/>
    </source>
</evidence>
<feature type="compositionally biased region" description="Gly residues" evidence="1">
    <location>
        <begin position="295"/>
        <end position="304"/>
    </location>
</feature>
<name>A0A837DDZ7_9PSEU</name>
<feature type="compositionally biased region" description="Basic and acidic residues" evidence="1">
    <location>
        <begin position="184"/>
        <end position="205"/>
    </location>
</feature>
<feature type="compositionally biased region" description="Low complexity" evidence="1">
    <location>
        <begin position="238"/>
        <end position="251"/>
    </location>
</feature>
<sequence>MTMGLFDGVGKTLQKNLNDIMASRGMVPLHELVRRIHEGDSSKWHEAATKANSVVEAHQDASERSMKMLQVLESSWTGEGADAAAEKIRAGAKATEMAAAVYAANARRYTDSAYTFDNVKQQLPPIPETPPERDFIDVLTPWDTDNEKQVNQYKADVQRARQIYDGYEQAMRSAQQGVVQDFGRFDSFDTGDRELGTIERSESRQAESSGTGVKTFHEPGPSVSAGAPVSGGAPTPSPISGGAVPSGSAPSLQSPTPVASSQPNGSTSLSGYVPPDVNRPTPGYSPPNLNPTTGFGPGSGGGGTSNTPGFGPVGTTGGFGPAGGGSSTVGGLRGRLPGPGLGGVPGGIGPGGAGGAAGGGAGGATGGGAGGAAPGAGMGRGTGAVPFGPSGGGGPVAAGGPAGGASSAAAGRGAMPMGAMGGAGRGGQGGDDQEHQRQYVQATDEAFQLTEDGQVLRDPNTGHVITPPTIGG</sequence>
<feature type="compositionally biased region" description="Gly residues" evidence="1">
    <location>
        <begin position="311"/>
        <end position="347"/>
    </location>
</feature>